<dbReference type="InterPro" id="IPR012902">
    <property type="entry name" value="N_methyl_site"/>
</dbReference>
<dbReference type="AlphaFoldDB" id="A0AA92EVS3"/>
<dbReference type="KEGG" id="panm:D3795_11320"/>
<gene>
    <name evidence="7" type="primary">gspH</name>
    <name evidence="7" type="ORF">D3795_11320</name>
</gene>
<evidence type="ECO:0000313" key="7">
    <source>
        <dbReference type="EMBL" id="QGT96711.1"/>
    </source>
</evidence>
<name>A0AA92EVS3_9GAMM</name>
<comment type="subcellular location">
    <subcellularLocation>
        <location evidence="1">Membrane</location>
        <topology evidence="1">Single-pass membrane protein</topology>
    </subcellularLocation>
</comment>
<evidence type="ECO:0000256" key="6">
    <source>
        <dbReference type="SAM" id="Phobius"/>
    </source>
</evidence>
<feature type="transmembrane region" description="Helical" evidence="6">
    <location>
        <begin position="24"/>
        <end position="47"/>
    </location>
</feature>
<dbReference type="InterPro" id="IPR002416">
    <property type="entry name" value="T2SS_protein-GspH"/>
</dbReference>
<keyword evidence="4 6" id="KW-1133">Transmembrane helix</keyword>
<evidence type="ECO:0000256" key="3">
    <source>
        <dbReference type="ARBA" id="ARBA00022692"/>
    </source>
</evidence>
<dbReference type="GO" id="GO:0016020">
    <property type="term" value="C:membrane"/>
    <property type="evidence" value="ECO:0007669"/>
    <property type="project" value="UniProtKB-SubCell"/>
</dbReference>
<reference evidence="7 8" key="1">
    <citation type="submission" date="2018-09" db="EMBL/GenBank/DDBJ databases">
        <title>Whole genome sequencing of Idiomarina andamanensis W-5T (LMG 29773T= JCM 31645T).</title>
        <authorList>
            <person name="Das S.K."/>
        </authorList>
    </citation>
    <scope>NUCLEOTIDE SEQUENCE [LARGE SCALE GENOMIC DNA]</scope>
    <source>
        <strain evidence="7 8">W-5T</strain>
    </source>
</reference>
<sequence>MVKPAPTTTSATGTSSSTLRVKGFTLVEVMVTMAVIGMLALTVSFVVPDKKDDETAENARVLYERIRYAREYALVRHAILGLRIDDGHTYRFLQFTDGRWQNLTHRGLRQTELSTDIELSVEAGDLELLEQDDTDLNEVFAVDEEDLGTRSDDDKPPSEPTPQLFIFGSGDLPPFELFVRNVGLVGEPVSWRIASTDGIDISLEREDR</sequence>
<protein>
    <submittedName>
        <fullName evidence="7">Type II secretion system protein GspH</fullName>
    </submittedName>
</protein>
<keyword evidence="5 6" id="KW-0472">Membrane</keyword>
<evidence type="ECO:0000256" key="2">
    <source>
        <dbReference type="ARBA" id="ARBA00022481"/>
    </source>
</evidence>
<dbReference type="SUPFAM" id="SSF54523">
    <property type="entry name" value="Pili subunits"/>
    <property type="match status" value="1"/>
</dbReference>
<dbReference type="Proteomes" id="UP000427820">
    <property type="component" value="Chromosome"/>
</dbReference>
<evidence type="ECO:0000256" key="5">
    <source>
        <dbReference type="ARBA" id="ARBA00023136"/>
    </source>
</evidence>
<dbReference type="EMBL" id="CP032551">
    <property type="protein sequence ID" value="QGT96711.1"/>
    <property type="molecule type" value="Genomic_DNA"/>
</dbReference>
<dbReference type="GO" id="GO:0015627">
    <property type="term" value="C:type II protein secretion system complex"/>
    <property type="evidence" value="ECO:0007669"/>
    <property type="project" value="InterPro"/>
</dbReference>
<organism evidence="7 8">
    <name type="scientific">Pseudidiomarina andamanensis</name>
    <dbReference type="NCBI Taxonomy" id="1940690"/>
    <lineage>
        <taxon>Bacteria</taxon>
        <taxon>Pseudomonadati</taxon>
        <taxon>Pseudomonadota</taxon>
        <taxon>Gammaproteobacteria</taxon>
        <taxon>Alteromonadales</taxon>
        <taxon>Idiomarinaceae</taxon>
        <taxon>Pseudidiomarina</taxon>
    </lineage>
</organism>
<evidence type="ECO:0000256" key="1">
    <source>
        <dbReference type="ARBA" id="ARBA00004167"/>
    </source>
</evidence>
<evidence type="ECO:0000256" key="4">
    <source>
        <dbReference type="ARBA" id="ARBA00022989"/>
    </source>
</evidence>
<evidence type="ECO:0000313" key="8">
    <source>
        <dbReference type="Proteomes" id="UP000427820"/>
    </source>
</evidence>
<dbReference type="RefSeq" id="WP_156268810.1">
    <property type="nucleotide sequence ID" value="NZ_CP032551.1"/>
</dbReference>
<proteinExistence type="predicted"/>
<dbReference type="InterPro" id="IPR045584">
    <property type="entry name" value="Pilin-like"/>
</dbReference>
<keyword evidence="3 6" id="KW-0812">Transmembrane</keyword>
<keyword evidence="2" id="KW-0488">Methylation</keyword>
<dbReference type="GO" id="GO:0015628">
    <property type="term" value="P:protein secretion by the type II secretion system"/>
    <property type="evidence" value="ECO:0007669"/>
    <property type="project" value="InterPro"/>
</dbReference>
<dbReference type="NCBIfam" id="TIGR02532">
    <property type="entry name" value="IV_pilin_GFxxxE"/>
    <property type="match status" value="1"/>
</dbReference>
<keyword evidence="8" id="KW-1185">Reference proteome</keyword>
<dbReference type="PRINTS" id="PR00885">
    <property type="entry name" value="BCTERIALGSPH"/>
</dbReference>
<dbReference type="PROSITE" id="PS00409">
    <property type="entry name" value="PROKAR_NTER_METHYL"/>
    <property type="match status" value="1"/>
</dbReference>
<accession>A0AA92EVS3</accession>
<dbReference type="Pfam" id="PF07963">
    <property type="entry name" value="N_methyl"/>
    <property type="match status" value="1"/>
</dbReference>
<dbReference type="Gene3D" id="3.55.40.10">
    <property type="entry name" value="minor pseudopilin epsh domain"/>
    <property type="match status" value="1"/>
</dbReference>